<dbReference type="Pfam" id="PF00115">
    <property type="entry name" value="COX1"/>
    <property type="match status" value="1"/>
</dbReference>
<feature type="domain" description="Cytochrome oxidase subunit I profile" evidence="4">
    <location>
        <begin position="1"/>
        <end position="468"/>
    </location>
</feature>
<keyword evidence="1" id="KW-0679">Respiratory chain</keyword>
<dbReference type="PROSITE" id="PS50855">
    <property type="entry name" value="COX1"/>
    <property type="match status" value="1"/>
</dbReference>
<proteinExistence type="predicted"/>
<keyword evidence="3" id="KW-1133">Transmembrane helix</keyword>
<keyword evidence="2" id="KW-0249">Electron transport</keyword>
<gene>
    <name evidence="5" type="ORF">HR057_11945</name>
</gene>
<name>A0A8J8KF31_9BACI</name>
<dbReference type="GO" id="GO:0020037">
    <property type="term" value="F:heme binding"/>
    <property type="evidence" value="ECO:0007669"/>
    <property type="project" value="InterPro"/>
</dbReference>
<feature type="transmembrane region" description="Helical" evidence="3">
    <location>
        <begin position="163"/>
        <end position="181"/>
    </location>
</feature>
<evidence type="ECO:0000256" key="3">
    <source>
        <dbReference type="SAM" id="Phobius"/>
    </source>
</evidence>
<reference evidence="5" key="1">
    <citation type="submission" date="2020-06" db="EMBL/GenBank/DDBJ databases">
        <title>A novel thermopfilic bacterium from Erzurum, Turkey.</title>
        <authorList>
            <person name="Adiguzel A."/>
            <person name="Ay H."/>
            <person name="Baltaci M.O."/>
        </authorList>
    </citation>
    <scope>NUCLEOTIDE SEQUENCE</scope>
    <source>
        <strain evidence="5">P2</strain>
    </source>
</reference>
<dbReference type="GO" id="GO:0004129">
    <property type="term" value="F:cytochrome-c oxidase activity"/>
    <property type="evidence" value="ECO:0007669"/>
    <property type="project" value="InterPro"/>
</dbReference>
<feature type="transmembrane region" description="Helical" evidence="3">
    <location>
        <begin position="343"/>
        <end position="367"/>
    </location>
</feature>
<feature type="transmembrane region" description="Helical" evidence="3">
    <location>
        <begin position="55"/>
        <end position="79"/>
    </location>
</feature>
<feature type="transmembrane region" description="Helical" evidence="3">
    <location>
        <begin position="20"/>
        <end position="43"/>
    </location>
</feature>
<accession>A0A8J8KF31</accession>
<dbReference type="GO" id="GO:0016020">
    <property type="term" value="C:membrane"/>
    <property type="evidence" value="ECO:0007669"/>
    <property type="project" value="InterPro"/>
</dbReference>
<dbReference type="Gene3D" id="1.20.210.10">
    <property type="entry name" value="Cytochrome c oxidase-like, subunit I domain"/>
    <property type="match status" value="1"/>
</dbReference>
<dbReference type="InterPro" id="IPR000883">
    <property type="entry name" value="Cyt_C_Oxase_1"/>
</dbReference>
<dbReference type="GO" id="GO:0009060">
    <property type="term" value="P:aerobic respiration"/>
    <property type="evidence" value="ECO:0007669"/>
    <property type="project" value="InterPro"/>
</dbReference>
<feature type="transmembrane region" description="Helical" evidence="3">
    <location>
        <begin position="129"/>
        <end position="151"/>
    </location>
</feature>
<dbReference type="AlphaFoldDB" id="A0A8J8KF31"/>
<keyword evidence="3" id="KW-0472">Membrane</keyword>
<protein>
    <submittedName>
        <fullName evidence="5">Cbb3-type cytochrome c oxidase subunit I</fullName>
    </submittedName>
</protein>
<dbReference type="Proteomes" id="UP000625804">
    <property type="component" value="Unassembled WGS sequence"/>
</dbReference>
<feature type="transmembrane region" description="Helical" evidence="3">
    <location>
        <begin position="305"/>
        <end position="323"/>
    </location>
</feature>
<dbReference type="InterPro" id="IPR023616">
    <property type="entry name" value="Cyt_c_oxase-like_su1_dom"/>
</dbReference>
<feature type="transmembrane region" description="Helical" evidence="3">
    <location>
        <begin position="239"/>
        <end position="258"/>
    </location>
</feature>
<comment type="caution">
    <text evidence="5">The sequence shown here is derived from an EMBL/GenBank/DDBJ whole genome shotgun (WGS) entry which is preliminary data.</text>
</comment>
<evidence type="ECO:0000313" key="5">
    <source>
        <dbReference type="EMBL" id="NSL52465.1"/>
    </source>
</evidence>
<evidence type="ECO:0000256" key="1">
    <source>
        <dbReference type="ARBA" id="ARBA00022660"/>
    </source>
</evidence>
<sequence length="468" mass="53347">MIANNVDVRYENSSNVASKFLLTSAFYLVVVAIVGILLALMLVRPDIFPNSLNFIGLRAIHLQAVIFGWLSMALFGAYYHIIPRIVKTDLVSRKLGNLHYYLMHVAIAAVVVTLLMGQNTGREYNEPVWYLNIVVVFIWLIFFGNIMATIIKGRNNIPKFSPALIFMVLSALYLGINYLWSNFIPWTGVLQNLNVWTWAHNAVNGWFMFSIQGIFYYVVPKMTGLEGKDSPYPHFLTKLHFLAVAIFIPPSVLHHLLYNEAPVNNFWKYMGEWTSVGMLIPTFIWFYIILVLLRNSKKPLGLPGKFVVATMIFYVMNCVQGSLQSIRFVNDYTHATQWVVGHAHLALLGFISFGVFAFTYWILGRYYGADSYSVKLGNIHFWTVLVGFLGMFIPLTIAGLIEGSMRGEEFYTIRETILPYLNTRVVFGFVTLIAFTVYLMNIWKVITAARATGFKPQSTEITTYENVN</sequence>
<organism evidence="5 6">
    <name type="scientific">Calidifontibacillus erzurumensis</name>
    <dbReference type="NCBI Taxonomy" id="2741433"/>
    <lineage>
        <taxon>Bacteria</taxon>
        <taxon>Bacillati</taxon>
        <taxon>Bacillota</taxon>
        <taxon>Bacilli</taxon>
        <taxon>Bacillales</taxon>
        <taxon>Bacillaceae</taxon>
        <taxon>Calidifontibacillus/Schinkia group</taxon>
        <taxon>Calidifontibacillus</taxon>
    </lineage>
</organism>
<feature type="transmembrane region" description="Helical" evidence="3">
    <location>
        <begin position="273"/>
        <end position="293"/>
    </location>
</feature>
<feature type="transmembrane region" description="Helical" evidence="3">
    <location>
        <begin position="379"/>
        <end position="401"/>
    </location>
</feature>
<dbReference type="SUPFAM" id="SSF81442">
    <property type="entry name" value="Cytochrome c oxidase subunit I-like"/>
    <property type="match status" value="1"/>
</dbReference>
<dbReference type="RefSeq" id="WP_173731670.1">
    <property type="nucleotide sequence ID" value="NZ_JABTTE010000016.1"/>
</dbReference>
<keyword evidence="6" id="KW-1185">Reference proteome</keyword>
<keyword evidence="1" id="KW-0813">Transport</keyword>
<keyword evidence="3" id="KW-0812">Transmembrane</keyword>
<evidence type="ECO:0000259" key="4">
    <source>
        <dbReference type="PROSITE" id="PS50855"/>
    </source>
</evidence>
<feature type="transmembrane region" description="Helical" evidence="3">
    <location>
        <begin position="100"/>
        <end position="117"/>
    </location>
</feature>
<evidence type="ECO:0000256" key="2">
    <source>
        <dbReference type="ARBA" id="ARBA00022982"/>
    </source>
</evidence>
<feature type="transmembrane region" description="Helical" evidence="3">
    <location>
        <begin position="421"/>
        <end position="440"/>
    </location>
</feature>
<dbReference type="InterPro" id="IPR036927">
    <property type="entry name" value="Cyt_c_oxase-like_su1_sf"/>
</dbReference>
<dbReference type="EMBL" id="JABTTE010000016">
    <property type="protein sequence ID" value="NSL52465.1"/>
    <property type="molecule type" value="Genomic_DNA"/>
</dbReference>
<evidence type="ECO:0000313" key="6">
    <source>
        <dbReference type="Proteomes" id="UP000625804"/>
    </source>
</evidence>
<feature type="transmembrane region" description="Helical" evidence="3">
    <location>
        <begin position="201"/>
        <end position="219"/>
    </location>
</feature>
<dbReference type="PANTHER" id="PTHR10422">
    <property type="entry name" value="CYTOCHROME C OXIDASE SUBUNIT 1"/>
    <property type="match status" value="1"/>
</dbReference>